<dbReference type="AlphaFoldDB" id="A0A4U3KWA0"/>
<evidence type="ECO:0000313" key="3">
    <source>
        <dbReference type="EMBL" id="TKK66690.1"/>
    </source>
</evidence>
<reference evidence="3 4" key="1">
    <citation type="submission" date="2019-05" db="EMBL/GenBank/DDBJ databases">
        <title>Panacibacter sp. strain 17mud1-8 Genome sequencing and assembly.</title>
        <authorList>
            <person name="Chhetri G."/>
        </authorList>
    </citation>
    <scope>NUCLEOTIDE SEQUENCE [LARGE SCALE GENOMIC DNA]</scope>
    <source>
        <strain evidence="3 4">17mud1-8</strain>
    </source>
</reference>
<protein>
    <submittedName>
        <fullName evidence="3">DUF2807 domain-containing protein</fullName>
    </submittedName>
</protein>
<dbReference type="Gene3D" id="2.160.20.120">
    <property type="match status" value="1"/>
</dbReference>
<proteinExistence type="predicted"/>
<evidence type="ECO:0000256" key="1">
    <source>
        <dbReference type="SAM" id="SignalP"/>
    </source>
</evidence>
<sequence length="237" mass="24620">MKYILGIVLMMSALITKAQNLVYDANAEVRKVDAFKGVSAGGGITVYLSQGTEQAVAVSAEDPKYVSKIKTEVKNGVLRIYVDAGMWNNWNWGNKKIKAYVTVTQLNSLEFSGGSIGKAVDPINVNDLNAECHGGSIITGEFKGNNLNLDLSGGSIANLQGAFTSASVDASGGAILNGFDATVETCIADASGGSIINVSVNKELSADASGGSIVNYKGSGIIKRVDTSGGSTIRKKD</sequence>
<feature type="signal peptide" evidence="1">
    <location>
        <begin position="1"/>
        <end position="18"/>
    </location>
</feature>
<evidence type="ECO:0000313" key="4">
    <source>
        <dbReference type="Proteomes" id="UP000305848"/>
    </source>
</evidence>
<name>A0A4U3KWA0_9BACT</name>
<accession>A0A4U3KWA0</accession>
<dbReference type="InterPro" id="IPR021255">
    <property type="entry name" value="DUF2807"/>
</dbReference>
<keyword evidence="4" id="KW-1185">Reference proteome</keyword>
<comment type="caution">
    <text evidence="3">The sequence shown here is derived from an EMBL/GenBank/DDBJ whole genome shotgun (WGS) entry which is preliminary data.</text>
</comment>
<dbReference type="Proteomes" id="UP000305848">
    <property type="component" value="Unassembled WGS sequence"/>
</dbReference>
<dbReference type="RefSeq" id="WP_137262963.1">
    <property type="nucleotide sequence ID" value="NZ_SZQL01000014.1"/>
</dbReference>
<gene>
    <name evidence="3" type="ORF">FC093_16775</name>
</gene>
<dbReference type="OrthoDB" id="877489at2"/>
<dbReference type="EMBL" id="SZQL01000014">
    <property type="protein sequence ID" value="TKK66690.1"/>
    <property type="molecule type" value="Genomic_DNA"/>
</dbReference>
<evidence type="ECO:0000259" key="2">
    <source>
        <dbReference type="Pfam" id="PF10988"/>
    </source>
</evidence>
<keyword evidence="1" id="KW-0732">Signal</keyword>
<organism evidence="3 4">
    <name type="scientific">Ilyomonas limi</name>
    <dbReference type="NCBI Taxonomy" id="2575867"/>
    <lineage>
        <taxon>Bacteria</taxon>
        <taxon>Pseudomonadati</taxon>
        <taxon>Bacteroidota</taxon>
        <taxon>Chitinophagia</taxon>
        <taxon>Chitinophagales</taxon>
        <taxon>Chitinophagaceae</taxon>
        <taxon>Ilyomonas</taxon>
    </lineage>
</organism>
<dbReference type="Pfam" id="PF10988">
    <property type="entry name" value="DUF2807"/>
    <property type="match status" value="1"/>
</dbReference>
<feature type="chain" id="PRO_5020520609" evidence="1">
    <location>
        <begin position="19"/>
        <end position="237"/>
    </location>
</feature>
<feature type="domain" description="Putative auto-transporter adhesin head GIN" evidence="2">
    <location>
        <begin position="34"/>
        <end position="219"/>
    </location>
</feature>